<dbReference type="InterPro" id="IPR011283">
    <property type="entry name" value="Acetoacetyl-CoA_reductase"/>
</dbReference>
<accession>A0ABQ1NBH8</accession>
<dbReference type="CDD" id="cd05333">
    <property type="entry name" value="BKR_SDR_c"/>
    <property type="match status" value="1"/>
</dbReference>
<sequence>MEKESAVTVSNSWTESVAPGEHHASFCEDDSMAKQIAVVTGGMGGLGEAISIKLHDAGYAVVVTCSPGNTGANEWLARMEAQGRQFRAYTVDVADYDSCERCVAQIRAEVGPVDILINNAGITRDASFKKLDKVNWDAVIRTNLDSVFNMTKPVCDSMVERGWGRIVNVSSIIGSKGGFGQTSYAAAKAGMHGFTKSLALEVAKKGVTVNTISPGYIATKMVMAVPEDIRETKIIPQIPVGRLGQPDEVAALVLYLCSREAGFVTGANIAINGGQHLQ</sequence>
<dbReference type="PROSITE" id="PS00061">
    <property type="entry name" value="ADH_SHORT"/>
    <property type="match status" value="1"/>
</dbReference>
<name>A0ABQ1NBH8_9BURK</name>
<evidence type="ECO:0000256" key="3">
    <source>
        <dbReference type="RuleBase" id="RU000363"/>
    </source>
</evidence>
<protein>
    <submittedName>
        <fullName evidence="5">Beta-ketoacyl-ACP reductase</fullName>
    </submittedName>
</protein>
<evidence type="ECO:0000256" key="2">
    <source>
        <dbReference type="ARBA" id="ARBA00023002"/>
    </source>
</evidence>
<dbReference type="InterPro" id="IPR002347">
    <property type="entry name" value="SDR_fam"/>
</dbReference>
<evidence type="ECO:0000259" key="4">
    <source>
        <dbReference type="SMART" id="SM00822"/>
    </source>
</evidence>
<dbReference type="EMBL" id="BMHL01000010">
    <property type="protein sequence ID" value="GGC58387.1"/>
    <property type="molecule type" value="Genomic_DNA"/>
</dbReference>
<dbReference type="Pfam" id="PF00106">
    <property type="entry name" value="adh_short"/>
    <property type="match status" value="1"/>
</dbReference>
<organism evidence="5 6">
    <name type="scientific">Paraburkholderia caffeinilytica</name>
    <dbReference type="NCBI Taxonomy" id="1761016"/>
    <lineage>
        <taxon>Bacteria</taxon>
        <taxon>Pseudomonadati</taxon>
        <taxon>Pseudomonadota</taxon>
        <taxon>Betaproteobacteria</taxon>
        <taxon>Burkholderiales</taxon>
        <taxon>Burkholderiaceae</taxon>
        <taxon>Paraburkholderia</taxon>
    </lineage>
</organism>
<proteinExistence type="inferred from homology"/>
<evidence type="ECO:0000313" key="6">
    <source>
        <dbReference type="Proteomes" id="UP000602004"/>
    </source>
</evidence>
<gene>
    <name evidence="5" type="primary">phbB</name>
    <name evidence="5" type="ORF">GCM10011400_52610</name>
</gene>
<keyword evidence="6" id="KW-1185">Reference proteome</keyword>
<dbReference type="PANTHER" id="PTHR42879:SF2">
    <property type="entry name" value="3-OXOACYL-[ACYL-CARRIER-PROTEIN] REDUCTASE FABG"/>
    <property type="match status" value="1"/>
</dbReference>
<dbReference type="PRINTS" id="PR00081">
    <property type="entry name" value="GDHRDH"/>
</dbReference>
<dbReference type="NCBIfam" id="NF009466">
    <property type="entry name" value="PRK12826.1-2"/>
    <property type="match status" value="1"/>
</dbReference>
<dbReference type="NCBIfam" id="TIGR01829">
    <property type="entry name" value="AcAcCoA_reduct"/>
    <property type="match status" value="1"/>
</dbReference>
<comment type="similarity">
    <text evidence="1 3">Belongs to the short-chain dehydrogenases/reductases (SDR) family.</text>
</comment>
<dbReference type="PANTHER" id="PTHR42879">
    <property type="entry name" value="3-OXOACYL-(ACYL-CARRIER-PROTEIN) REDUCTASE"/>
    <property type="match status" value="1"/>
</dbReference>
<dbReference type="Proteomes" id="UP000602004">
    <property type="component" value="Unassembled WGS sequence"/>
</dbReference>
<reference evidence="6" key="1">
    <citation type="journal article" date="2019" name="Int. J. Syst. Evol. Microbiol.">
        <title>The Global Catalogue of Microorganisms (GCM) 10K type strain sequencing project: providing services to taxonomists for standard genome sequencing and annotation.</title>
        <authorList>
            <consortium name="The Broad Institute Genomics Platform"/>
            <consortium name="The Broad Institute Genome Sequencing Center for Infectious Disease"/>
            <person name="Wu L."/>
            <person name="Ma J."/>
        </authorList>
    </citation>
    <scope>NUCLEOTIDE SEQUENCE [LARGE SCALE GENOMIC DNA]</scope>
    <source>
        <strain evidence="6">CGMCC 1.15103</strain>
    </source>
</reference>
<dbReference type="SUPFAM" id="SSF51735">
    <property type="entry name" value="NAD(P)-binding Rossmann-fold domains"/>
    <property type="match status" value="1"/>
</dbReference>
<evidence type="ECO:0000313" key="5">
    <source>
        <dbReference type="EMBL" id="GGC58387.1"/>
    </source>
</evidence>
<dbReference type="Gene3D" id="3.40.50.720">
    <property type="entry name" value="NAD(P)-binding Rossmann-like Domain"/>
    <property type="match status" value="1"/>
</dbReference>
<dbReference type="InterPro" id="IPR020904">
    <property type="entry name" value="Sc_DH/Rdtase_CS"/>
</dbReference>
<dbReference type="SMART" id="SM00822">
    <property type="entry name" value="PKS_KR"/>
    <property type="match status" value="1"/>
</dbReference>
<dbReference type="InterPro" id="IPR050259">
    <property type="entry name" value="SDR"/>
</dbReference>
<comment type="caution">
    <text evidence="5">The sequence shown here is derived from an EMBL/GenBank/DDBJ whole genome shotgun (WGS) entry which is preliminary data.</text>
</comment>
<feature type="domain" description="Ketoreductase" evidence="4">
    <location>
        <begin position="35"/>
        <end position="215"/>
    </location>
</feature>
<evidence type="ECO:0000256" key="1">
    <source>
        <dbReference type="ARBA" id="ARBA00006484"/>
    </source>
</evidence>
<dbReference type="PRINTS" id="PR00080">
    <property type="entry name" value="SDRFAMILY"/>
</dbReference>
<keyword evidence="2" id="KW-0560">Oxidoreductase</keyword>
<dbReference type="InterPro" id="IPR036291">
    <property type="entry name" value="NAD(P)-bd_dom_sf"/>
</dbReference>
<dbReference type="InterPro" id="IPR057326">
    <property type="entry name" value="KR_dom"/>
</dbReference>
<dbReference type="NCBIfam" id="NF009464">
    <property type="entry name" value="PRK12824.1"/>
    <property type="match status" value="1"/>
</dbReference>